<accession>A0A0E9T9R1</accession>
<protein>
    <submittedName>
        <fullName evidence="2">Uncharacterized protein</fullName>
    </submittedName>
</protein>
<dbReference type="AlphaFoldDB" id="A0A0E9T9R1"/>
<keyword evidence="1" id="KW-0732">Signal</keyword>
<organism evidence="2">
    <name type="scientific">Anguilla anguilla</name>
    <name type="common">European freshwater eel</name>
    <name type="synonym">Muraena anguilla</name>
    <dbReference type="NCBI Taxonomy" id="7936"/>
    <lineage>
        <taxon>Eukaryota</taxon>
        <taxon>Metazoa</taxon>
        <taxon>Chordata</taxon>
        <taxon>Craniata</taxon>
        <taxon>Vertebrata</taxon>
        <taxon>Euteleostomi</taxon>
        <taxon>Actinopterygii</taxon>
        <taxon>Neopterygii</taxon>
        <taxon>Teleostei</taxon>
        <taxon>Anguilliformes</taxon>
        <taxon>Anguillidae</taxon>
        <taxon>Anguilla</taxon>
    </lineage>
</organism>
<evidence type="ECO:0000313" key="2">
    <source>
        <dbReference type="EMBL" id="JAH50162.1"/>
    </source>
</evidence>
<sequence length="43" mass="4806">MIFSYSVLLQDLLFHLFKLLMRAASSPLAIMEWTGSQFSAAAV</sequence>
<reference evidence="2" key="1">
    <citation type="submission" date="2014-11" db="EMBL/GenBank/DDBJ databases">
        <authorList>
            <person name="Amaro Gonzalez C."/>
        </authorList>
    </citation>
    <scope>NUCLEOTIDE SEQUENCE</scope>
</reference>
<feature type="chain" id="PRO_5002432577" evidence="1">
    <location>
        <begin position="24"/>
        <end position="43"/>
    </location>
</feature>
<evidence type="ECO:0000256" key="1">
    <source>
        <dbReference type="SAM" id="SignalP"/>
    </source>
</evidence>
<dbReference type="EMBL" id="GBXM01058415">
    <property type="protein sequence ID" value="JAH50162.1"/>
    <property type="molecule type" value="Transcribed_RNA"/>
</dbReference>
<feature type="signal peptide" evidence="1">
    <location>
        <begin position="1"/>
        <end position="23"/>
    </location>
</feature>
<proteinExistence type="predicted"/>
<reference evidence="2" key="2">
    <citation type="journal article" date="2015" name="Fish Shellfish Immunol.">
        <title>Early steps in the European eel (Anguilla anguilla)-Vibrio vulnificus interaction in the gills: Role of the RtxA13 toxin.</title>
        <authorList>
            <person name="Callol A."/>
            <person name="Pajuelo D."/>
            <person name="Ebbesson L."/>
            <person name="Teles M."/>
            <person name="MacKenzie S."/>
            <person name="Amaro C."/>
        </authorList>
    </citation>
    <scope>NUCLEOTIDE SEQUENCE</scope>
</reference>
<name>A0A0E9T9R1_ANGAN</name>